<keyword evidence="14" id="KW-0653">Protein transport</keyword>
<feature type="compositionally biased region" description="Polar residues" evidence="21">
    <location>
        <begin position="398"/>
        <end position="410"/>
    </location>
</feature>
<comment type="subcellular location">
    <subcellularLocation>
        <location evidence="1">Cytoplasm</location>
    </subcellularLocation>
    <subcellularLocation>
        <location evidence="2">Preautophagosomal structure membrane</location>
        <topology evidence="2">Peripheral membrane protein</topology>
    </subcellularLocation>
</comment>
<dbReference type="GO" id="GO:0000045">
    <property type="term" value="P:autophagosome assembly"/>
    <property type="evidence" value="ECO:0007669"/>
    <property type="project" value="TreeGrafter"/>
</dbReference>
<feature type="region of interest" description="Disordered" evidence="21">
    <location>
        <begin position="689"/>
        <end position="712"/>
    </location>
</feature>
<dbReference type="GO" id="GO:0005829">
    <property type="term" value="C:cytosol"/>
    <property type="evidence" value="ECO:0007669"/>
    <property type="project" value="TreeGrafter"/>
</dbReference>
<evidence type="ECO:0000256" key="7">
    <source>
        <dbReference type="ARBA" id="ARBA00022448"/>
    </source>
</evidence>
<dbReference type="PROSITE" id="PS00108">
    <property type="entry name" value="PROTEIN_KINASE_ST"/>
    <property type="match status" value="1"/>
</dbReference>
<dbReference type="PROSITE" id="PS00107">
    <property type="entry name" value="PROTEIN_KINASE_ATP"/>
    <property type="match status" value="1"/>
</dbReference>
<organism evidence="23 24">
    <name type="scientific">Aspergillus fijiensis CBS 313.89</name>
    <dbReference type="NCBI Taxonomy" id="1448319"/>
    <lineage>
        <taxon>Eukaryota</taxon>
        <taxon>Fungi</taxon>
        <taxon>Dikarya</taxon>
        <taxon>Ascomycota</taxon>
        <taxon>Pezizomycotina</taxon>
        <taxon>Eurotiomycetes</taxon>
        <taxon>Eurotiomycetidae</taxon>
        <taxon>Eurotiales</taxon>
        <taxon>Aspergillaceae</taxon>
        <taxon>Aspergillus</taxon>
    </lineage>
</organism>
<protein>
    <recommendedName>
        <fullName evidence="5">Serine/threonine-protein kinase ATG1</fullName>
        <ecNumber evidence="4">2.7.11.1</ecNumber>
    </recommendedName>
    <alternativeName>
        <fullName evidence="17">Autophagy-related protein 1</fullName>
    </alternativeName>
    <alternativeName>
        <fullName evidence="6">Serine/threonine-protein kinase atg1</fullName>
    </alternativeName>
</protein>
<keyword evidence="16" id="KW-0472">Membrane</keyword>
<evidence type="ECO:0000313" key="24">
    <source>
        <dbReference type="Proteomes" id="UP000249789"/>
    </source>
</evidence>
<evidence type="ECO:0000256" key="14">
    <source>
        <dbReference type="ARBA" id="ARBA00022927"/>
    </source>
</evidence>
<dbReference type="PROSITE" id="PS50011">
    <property type="entry name" value="PROTEIN_KINASE_DOM"/>
    <property type="match status" value="1"/>
</dbReference>
<dbReference type="Gene3D" id="1.10.510.10">
    <property type="entry name" value="Transferase(Phosphotransferase) domain 1"/>
    <property type="match status" value="1"/>
</dbReference>
<dbReference type="GeneID" id="63858138"/>
<evidence type="ECO:0000256" key="11">
    <source>
        <dbReference type="ARBA" id="ARBA00022741"/>
    </source>
</evidence>
<dbReference type="GO" id="GO:0015031">
    <property type="term" value="P:protein transport"/>
    <property type="evidence" value="ECO:0007669"/>
    <property type="project" value="UniProtKB-KW"/>
</dbReference>
<dbReference type="GO" id="GO:0061709">
    <property type="term" value="P:reticulophagy"/>
    <property type="evidence" value="ECO:0007669"/>
    <property type="project" value="TreeGrafter"/>
</dbReference>
<evidence type="ECO:0000256" key="18">
    <source>
        <dbReference type="ARBA" id="ARBA00047899"/>
    </source>
</evidence>
<evidence type="ECO:0000256" key="21">
    <source>
        <dbReference type="SAM" id="MobiDB-lite"/>
    </source>
</evidence>
<dbReference type="AlphaFoldDB" id="A0A8G1S163"/>
<sequence>MASTGHSRRTRDSSHAEMPIGRYTRLDEIGRGSFATVYQGVHTKTRTFVAIKSVNLSKLNKKLRENLSSEIHILKGLYHPHIVALIDCHETTSHIHLVMEYCALGDLSLFIKRRDTLGEHRYTREMISKYPNPRGGALNEVVTRHFLKQLSSALKFLRDRNLIHRDIKPQNLLLCPSPSSYRSGATQVVPFKGSEDSFNPTTGLESLPMLKIADFGFARSLPATSLAETLCGSPLYMAPEILRYEKYDAKADLWSVGTVLYEMVVGKAPFRASNHVELLRKIEKGDDKIKFPEENPASDEIKALIRALLKRNPVERLNFADFFENGIITGPIPGLIADDASSPYRRSTVGATAAESAPVPEPRPEIVPVTAPPRQKEVPYPNDRVEPSTYPVARRSIAPTSRPGTPSTPMRRTGSADRPLSIAKGSAATTGNPVPEVDPQAPLRQEPNEGGAATTLVERQRIRTAPSGVPQVDRSAEKAKEERERERAAQEVAFERDYVVVEKRAVEVNAFADEMAHSPRIQGGFSRPGQGGVLSRRPATMQGVPTTANTSPHASPSKAMQMISGRPRADSAHIRQNSYERRYGQSPTSATSAISKALNMASGRLFGMGFSPPLTITKGGRSPPLAYNPFPAYPNPQTSLIVLGDSTKTNVALDEDSKIVQELEECATRSDVVYGFAEVKYKQLIPLAPSVQTDNPGTTNLPGQPETPDPTDSGLTADAIVTLSEEALVLYVKALSLLAKSMDIASAWWSRKTRAEAFGESAGSKGDATGALVSNRINNIVQWVRNRFNEVLEKAEFVRLKLIEGQKQLPLDHPSHPSNYSVGSSLGSNTSGDVVVSSGVTAEKLMYDRALEMSRAAAINELTGEDLAGCEIAYVTAIRMLEAVLDEDEGSRAGHSSGSKAESRRNSERIMLDGVQAEDRQVVIKCRSPYLFLGDSRMVSSIRGRLASLRKKLAMISKRHTITPPSSGPSKLAPTTFPPPVAHAIGATPPK</sequence>
<feature type="domain" description="Protein kinase" evidence="22">
    <location>
        <begin position="23"/>
        <end position="328"/>
    </location>
</feature>
<dbReference type="InterPro" id="IPR000719">
    <property type="entry name" value="Prot_kinase_dom"/>
</dbReference>
<evidence type="ECO:0000256" key="8">
    <source>
        <dbReference type="ARBA" id="ARBA00022490"/>
    </source>
</evidence>
<dbReference type="InterPro" id="IPR048941">
    <property type="entry name" value="ATG1-like_MIT2"/>
</dbReference>
<dbReference type="EMBL" id="KZ824621">
    <property type="protein sequence ID" value="RAK82527.1"/>
    <property type="molecule type" value="Genomic_DNA"/>
</dbReference>
<evidence type="ECO:0000256" key="5">
    <source>
        <dbReference type="ARBA" id="ARBA00018572"/>
    </source>
</evidence>
<dbReference type="SMART" id="SM00220">
    <property type="entry name" value="S_TKc"/>
    <property type="match status" value="1"/>
</dbReference>
<dbReference type="GO" id="GO:0005524">
    <property type="term" value="F:ATP binding"/>
    <property type="evidence" value="ECO:0007669"/>
    <property type="project" value="UniProtKB-UniRule"/>
</dbReference>
<comment type="catalytic activity">
    <reaction evidence="19">
        <text>L-seryl-[protein] + ATP = O-phospho-L-seryl-[protein] + ADP + H(+)</text>
        <dbReference type="Rhea" id="RHEA:17989"/>
        <dbReference type="Rhea" id="RHEA-COMP:9863"/>
        <dbReference type="Rhea" id="RHEA-COMP:11604"/>
        <dbReference type="ChEBI" id="CHEBI:15378"/>
        <dbReference type="ChEBI" id="CHEBI:29999"/>
        <dbReference type="ChEBI" id="CHEBI:30616"/>
        <dbReference type="ChEBI" id="CHEBI:83421"/>
        <dbReference type="ChEBI" id="CHEBI:456216"/>
        <dbReference type="EC" id="2.7.11.1"/>
    </reaction>
</comment>
<keyword evidence="24" id="KW-1185">Reference proteome</keyword>
<dbReference type="InterPro" id="IPR022708">
    <property type="entry name" value="Atg1-like_tMIT"/>
</dbReference>
<dbReference type="Proteomes" id="UP000249789">
    <property type="component" value="Unassembled WGS sequence"/>
</dbReference>
<evidence type="ECO:0000256" key="15">
    <source>
        <dbReference type="ARBA" id="ARBA00023006"/>
    </source>
</evidence>
<evidence type="ECO:0000256" key="6">
    <source>
        <dbReference type="ARBA" id="ARBA00019599"/>
    </source>
</evidence>
<dbReference type="GO" id="GO:0042594">
    <property type="term" value="P:response to starvation"/>
    <property type="evidence" value="ECO:0007669"/>
    <property type="project" value="TreeGrafter"/>
</dbReference>
<evidence type="ECO:0000256" key="13">
    <source>
        <dbReference type="ARBA" id="ARBA00022840"/>
    </source>
</evidence>
<dbReference type="GO" id="GO:0034045">
    <property type="term" value="C:phagophore assembly site membrane"/>
    <property type="evidence" value="ECO:0007669"/>
    <property type="project" value="UniProtKB-SubCell"/>
</dbReference>
<dbReference type="InterPro" id="IPR008271">
    <property type="entry name" value="Ser/Thr_kinase_AS"/>
</dbReference>
<dbReference type="FunFam" id="1.10.510.10:FF:000817">
    <property type="entry name" value="Serine/threonine-protein kinase ATG1"/>
    <property type="match status" value="1"/>
</dbReference>
<dbReference type="GO" id="GO:0005776">
    <property type="term" value="C:autophagosome"/>
    <property type="evidence" value="ECO:0007669"/>
    <property type="project" value="TreeGrafter"/>
</dbReference>
<keyword evidence="9" id="KW-0723">Serine/threonine-protein kinase</keyword>
<comment type="subunit">
    <text evidence="3">Homodimer. Forms a ternary complex with ATG13 and ATG17.</text>
</comment>
<accession>A0A8G1S163</accession>
<keyword evidence="13 20" id="KW-0067">ATP-binding</keyword>
<reference evidence="23 24" key="1">
    <citation type="submission" date="2018-02" db="EMBL/GenBank/DDBJ databases">
        <title>The genomes of Aspergillus section Nigri reveals drivers in fungal speciation.</title>
        <authorList>
            <consortium name="DOE Joint Genome Institute"/>
            <person name="Vesth T.C."/>
            <person name="Nybo J."/>
            <person name="Theobald S."/>
            <person name="Brandl J."/>
            <person name="Frisvad J.C."/>
            <person name="Nielsen K.F."/>
            <person name="Lyhne E.K."/>
            <person name="Kogle M.E."/>
            <person name="Kuo A."/>
            <person name="Riley R."/>
            <person name="Clum A."/>
            <person name="Nolan M."/>
            <person name="Lipzen A."/>
            <person name="Salamov A."/>
            <person name="Henrissat B."/>
            <person name="Wiebenga A."/>
            <person name="De vries R.P."/>
            <person name="Grigoriev I.V."/>
            <person name="Mortensen U.H."/>
            <person name="Andersen M.R."/>
            <person name="Baker S.E."/>
        </authorList>
    </citation>
    <scope>NUCLEOTIDE SEQUENCE [LARGE SCALE GENOMIC DNA]</scope>
    <source>
        <strain evidence="23 24">CBS 313.89</strain>
    </source>
</reference>
<dbReference type="EC" id="2.7.11.1" evidence="4"/>
<keyword evidence="8" id="KW-0963">Cytoplasm</keyword>
<feature type="compositionally biased region" description="Basic and acidic residues" evidence="21">
    <location>
        <begin position="474"/>
        <end position="483"/>
    </location>
</feature>
<dbReference type="RefSeq" id="XP_040806537.1">
    <property type="nucleotide sequence ID" value="XM_040940805.1"/>
</dbReference>
<dbReference type="InterPro" id="IPR011009">
    <property type="entry name" value="Kinase-like_dom_sf"/>
</dbReference>
<comment type="catalytic activity">
    <reaction evidence="18">
        <text>L-threonyl-[protein] + ATP = O-phospho-L-threonyl-[protein] + ADP + H(+)</text>
        <dbReference type="Rhea" id="RHEA:46608"/>
        <dbReference type="Rhea" id="RHEA-COMP:11060"/>
        <dbReference type="Rhea" id="RHEA-COMP:11605"/>
        <dbReference type="ChEBI" id="CHEBI:15378"/>
        <dbReference type="ChEBI" id="CHEBI:30013"/>
        <dbReference type="ChEBI" id="CHEBI:30616"/>
        <dbReference type="ChEBI" id="CHEBI:61977"/>
        <dbReference type="ChEBI" id="CHEBI:456216"/>
        <dbReference type="EC" id="2.7.11.1"/>
    </reaction>
</comment>
<evidence type="ECO:0000256" key="4">
    <source>
        <dbReference type="ARBA" id="ARBA00012513"/>
    </source>
</evidence>
<dbReference type="GO" id="GO:0000422">
    <property type="term" value="P:autophagy of mitochondrion"/>
    <property type="evidence" value="ECO:0007669"/>
    <property type="project" value="TreeGrafter"/>
</dbReference>
<feature type="region of interest" description="Disordered" evidence="21">
    <location>
        <begin position="347"/>
        <end position="483"/>
    </location>
</feature>
<evidence type="ECO:0000256" key="17">
    <source>
        <dbReference type="ARBA" id="ARBA00030237"/>
    </source>
</evidence>
<dbReference type="Gene3D" id="3.30.200.20">
    <property type="entry name" value="Phosphorylase Kinase, domain 1"/>
    <property type="match status" value="1"/>
</dbReference>
<evidence type="ECO:0000256" key="3">
    <source>
        <dbReference type="ARBA" id="ARBA00011138"/>
    </source>
</evidence>
<dbReference type="Pfam" id="PF21127">
    <property type="entry name" value="ATG1-like_MIT2"/>
    <property type="match status" value="1"/>
</dbReference>
<keyword evidence="7" id="KW-0813">Transport</keyword>
<keyword evidence="15" id="KW-0072">Autophagy</keyword>
<name>A0A8G1S163_9EURO</name>
<keyword evidence="11 20" id="KW-0547">Nucleotide-binding</keyword>
<evidence type="ECO:0000313" key="23">
    <source>
        <dbReference type="EMBL" id="RAK82527.1"/>
    </source>
</evidence>
<dbReference type="FunFam" id="3.30.200.20:FF:000399">
    <property type="entry name" value="Serine/threonine-protein kinase atg1"/>
    <property type="match status" value="1"/>
</dbReference>
<dbReference type="CDD" id="cd14009">
    <property type="entry name" value="STKc_ATG1_ULK_like"/>
    <property type="match status" value="1"/>
</dbReference>
<proteinExistence type="predicted"/>
<keyword evidence="10" id="KW-0808">Transferase</keyword>
<feature type="region of interest" description="Disordered" evidence="21">
    <location>
        <begin position="960"/>
        <end position="991"/>
    </location>
</feature>
<dbReference type="GO" id="GO:0010506">
    <property type="term" value="P:regulation of autophagy"/>
    <property type="evidence" value="ECO:0007669"/>
    <property type="project" value="InterPro"/>
</dbReference>
<evidence type="ECO:0000259" key="22">
    <source>
        <dbReference type="PROSITE" id="PS50011"/>
    </source>
</evidence>
<evidence type="ECO:0000256" key="1">
    <source>
        <dbReference type="ARBA" id="ARBA00004496"/>
    </source>
</evidence>
<feature type="region of interest" description="Disordered" evidence="21">
    <location>
        <begin position="887"/>
        <end position="908"/>
    </location>
</feature>
<feature type="binding site" evidence="20">
    <location>
        <position position="52"/>
    </location>
    <ligand>
        <name>ATP</name>
        <dbReference type="ChEBI" id="CHEBI:30616"/>
    </ligand>
</feature>
<dbReference type="PANTHER" id="PTHR24348:SF22">
    <property type="entry name" value="NON-SPECIFIC SERINE_THREONINE PROTEIN KINASE"/>
    <property type="match status" value="1"/>
</dbReference>
<evidence type="ECO:0000256" key="20">
    <source>
        <dbReference type="PROSITE-ProRule" id="PRU10141"/>
    </source>
</evidence>
<dbReference type="Pfam" id="PF12063">
    <property type="entry name" value="ATG1-like_MIT1"/>
    <property type="match status" value="1"/>
</dbReference>
<dbReference type="PANTHER" id="PTHR24348">
    <property type="entry name" value="SERINE/THREONINE-PROTEIN KINASE UNC-51-RELATED"/>
    <property type="match status" value="1"/>
</dbReference>
<evidence type="ECO:0000256" key="12">
    <source>
        <dbReference type="ARBA" id="ARBA00022777"/>
    </source>
</evidence>
<dbReference type="InterPro" id="IPR017441">
    <property type="entry name" value="Protein_kinase_ATP_BS"/>
</dbReference>
<dbReference type="GO" id="GO:0034727">
    <property type="term" value="P:piecemeal microautophagy of the nucleus"/>
    <property type="evidence" value="ECO:0007669"/>
    <property type="project" value="TreeGrafter"/>
</dbReference>
<gene>
    <name evidence="23" type="ORF">BO72DRAFT_366810</name>
</gene>
<dbReference type="SUPFAM" id="SSF56112">
    <property type="entry name" value="Protein kinase-like (PK-like)"/>
    <property type="match status" value="1"/>
</dbReference>
<evidence type="ECO:0000256" key="19">
    <source>
        <dbReference type="ARBA" id="ARBA00048679"/>
    </source>
</evidence>
<evidence type="ECO:0000256" key="9">
    <source>
        <dbReference type="ARBA" id="ARBA00022527"/>
    </source>
</evidence>
<dbReference type="VEuPathDB" id="FungiDB:BO72DRAFT_366810"/>
<keyword evidence="12 23" id="KW-0418">Kinase</keyword>
<evidence type="ECO:0000256" key="10">
    <source>
        <dbReference type="ARBA" id="ARBA00022679"/>
    </source>
</evidence>
<dbReference type="InterPro" id="IPR045269">
    <property type="entry name" value="Atg1-like"/>
</dbReference>
<dbReference type="OrthoDB" id="346907at2759"/>
<evidence type="ECO:0000256" key="2">
    <source>
        <dbReference type="ARBA" id="ARBA00004623"/>
    </source>
</evidence>
<evidence type="ECO:0000256" key="16">
    <source>
        <dbReference type="ARBA" id="ARBA00023136"/>
    </source>
</evidence>
<feature type="compositionally biased region" description="Polar residues" evidence="21">
    <location>
        <begin position="690"/>
        <end position="702"/>
    </location>
</feature>
<dbReference type="GO" id="GO:0004674">
    <property type="term" value="F:protein serine/threonine kinase activity"/>
    <property type="evidence" value="ECO:0007669"/>
    <property type="project" value="UniProtKB-KW"/>
</dbReference>
<dbReference type="Pfam" id="PF00069">
    <property type="entry name" value="Pkinase"/>
    <property type="match status" value="1"/>
</dbReference>